<name>A0A8R7QZQ6_TRIUA</name>
<proteinExistence type="predicted"/>
<gene>
    <name evidence="1" type="primary">LOC125520648</name>
</gene>
<dbReference type="EnsemblPlants" id="TuG1812G0700001164.01.T01">
    <property type="protein sequence ID" value="TuG1812G0700001164.01.T01.cds327948"/>
    <property type="gene ID" value="TuG1812G0700001164.01"/>
</dbReference>
<reference evidence="1" key="3">
    <citation type="submission" date="2022-06" db="UniProtKB">
        <authorList>
            <consortium name="EnsemblPlants"/>
        </authorList>
    </citation>
    <scope>IDENTIFICATION</scope>
</reference>
<protein>
    <submittedName>
        <fullName evidence="1">Uncharacterized protein</fullName>
    </submittedName>
</protein>
<reference evidence="1" key="2">
    <citation type="submission" date="2018-03" db="EMBL/GenBank/DDBJ databases">
        <title>The Triticum urartu genome reveals the dynamic nature of wheat genome evolution.</title>
        <authorList>
            <person name="Ling H."/>
            <person name="Ma B."/>
            <person name="Shi X."/>
            <person name="Liu H."/>
            <person name="Dong L."/>
            <person name="Sun H."/>
            <person name="Cao Y."/>
            <person name="Gao Q."/>
            <person name="Zheng S."/>
            <person name="Li Y."/>
            <person name="Yu Y."/>
            <person name="Du H."/>
            <person name="Qi M."/>
            <person name="Li Y."/>
            <person name="Yu H."/>
            <person name="Cui Y."/>
            <person name="Wang N."/>
            <person name="Chen C."/>
            <person name="Wu H."/>
            <person name="Zhao Y."/>
            <person name="Zhang J."/>
            <person name="Li Y."/>
            <person name="Zhou W."/>
            <person name="Zhang B."/>
            <person name="Hu W."/>
            <person name="Eijk M."/>
            <person name="Tang J."/>
            <person name="Witsenboer H."/>
            <person name="Zhao S."/>
            <person name="Li Z."/>
            <person name="Zhang A."/>
            <person name="Wang D."/>
            <person name="Liang C."/>
        </authorList>
    </citation>
    <scope>NUCLEOTIDE SEQUENCE [LARGE SCALE GENOMIC DNA]</scope>
    <source>
        <strain evidence="1">cv. G1812</strain>
    </source>
</reference>
<dbReference type="Proteomes" id="UP000015106">
    <property type="component" value="Chromosome 7"/>
</dbReference>
<dbReference type="AlphaFoldDB" id="A0A8R7QZQ6"/>
<evidence type="ECO:0000313" key="1">
    <source>
        <dbReference type="EnsemblPlants" id="TuG1812G0700001164.01.T01.cds327948"/>
    </source>
</evidence>
<keyword evidence="2" id="KW-1185">Reference proteome</keyword>
<evidence type="ECO:0000313" key="2">
    <source>
        <dbReference type="Proteomes" id="UP000015106"/>
    </source>
</evidence>
<organism evidence="1 2">
    <name type="scientific">Triticum urartu</name>
    <name type="common">Red wild einkorn</name>
    <name type="synonym">Crithodium urartu</name>
    <dbReference type="NCBI Taxonomy" id="4572"/>
    <lineage>
        <taxon>Eukaryota</taxon>
        <taxon>Viridiplantae</taxon>
        <taxon>Streptophyta</taxon>
        <taxon>Embryophyta</taxon>
        <taxon>Tracheophyta</taxon>
        <taxon>Spermatophyta</taxon>
        <taxon>Magnoliopsida</taxon>
        <taxon>Liliopsida</taxon>
        <taxon>Poales</taxon>
        <taxon>Poaceae</taxon>
        <taxon>BOP clade</taxon>
        <taxon>Pooideae</taxon>
        <taxon>Triticodae</taxon>
        <taxon>Triticeae</taxon>
        <taxon>Triticinae</taxon>
        <taxon>Triticum</taxon>
    </lineage>
</organism>
<accession>A0A8R7QZQ6</accession>
<sequence length="68" mass="7746">MCSLLHDRKGAAVIASLTREKRHFYDFLALLDAGLVLTVQKKKRLGSMSNENWSSDTHVSLRSIRLFL</sequence>
<reference evidence="2" key="1">
    <citation type="journal article" date="2013" name="Nature">
        <title>Draft genome of the wheat A-genome progenitor Triticum urartu.</title>
        <authorList>
            <person name="Ling H.Q."/>
            <person name="Zhao S."/>
            <person name="Liu D."/>
            <person name="Wang J."/>
            <person name="Sun H."/>
            <person name="Zhang C."/>
            <person name="Fan H."/>
            <person name="Li D."/>
            <person name="Dong L."/>
            <person name="Tao Y."/>
            <person name="Gao C."/>
            <person name="Wu H."/>
            <person name="Li Y."/>
            <person name="Cui Y."/>
            <person name="Guo X."/>
            <person name="Zheng S."/>
            <person name="Wang B."/>
            <person name="Yu K."/>
            <person name="Liang Q."/>
            <person name="Yang W."/>
            <person name="Lou X."/>
            <person name="Chen J."/>
            <person name="Feng M."/>
            <person name="Jian J."/>
            <person name="Zhang X."/>
            <person name="Luo G."/>
            <person name="Jiang Y."/>
            <person name="Liu J."/>
            <person name="Wang Z."/>
            <person name="Sha Y."/>
            <person name="Zhang B."/>
            <person name="Wu H."/>
            <person name="Tang D."/>
            <person name="Shen Q."/>
            <person name="Xue P."/>
            <person name="Zou S."/>
            <person name="Wang X."/>
            <person name="Liu X."/>
            <person name="Wang F."/>
            <person name="Yang Y."/>
            <person name="An X."/>
            <person name="Dong Z."/>
            <person name="Zhang K."/>
            <person name="Zhang X."/>
            <person name="Luo M.C."/>
            <person name="Dvorak J."/>
            <person name="Tong Y."/>
            <person name="Wang J."/>
            <person name="Yang H."/>
            <person name="Li Z."/>
            <person name="Wang D."/>
            <person name="Zhang A."/>
            <person name="Wang J."/>
        </authorList>
    </citation>
    <scope>NUCLEOTIDE SEQUENCE</scope>
    <source>
        <strain evidence="2">cv. G1812</strain>
    </source>
</reference>
<dbReference type="Gramene" id="TuG1812G0700001164.01.T01">
    <property type="protein sequence ID" value="TuG1812G0700001164.01.T01.cds327948"/>
    <property type="gene ID" value="TuG1812G0700001164.01"/>
</dbReference>